<keyword evidence="3" id="KW-1185">Reference proteome</keyword>
<evidence type="ECO:0000313" key="3">
    <source>
        <dbReference type="Proteomes" id="UP000054024"/>
    </source>
</evidence>
<comment type="caution">
    <text evidence="2">The sequence shown here is derived from an EMBL/GenBank/DDBJ whole genome shotgun (WGS) entry which is preliminary data.</text>
</comment>
<dbReference type="STRING" id="146536.AQI70_07165"/>
<dbReference type="Proteomes" id="UP000054024">
    <property type="component" value="Unassembled WGS sequence"/>
</dbReference>
<dbReference type="OrthoDB" id="4232937at2"/>
<dbReference type="EMBL" id="LMWJ01000004">
    <property type="protein sequence ID" value="KUM79953.1"/>
    <property type="molecule type" value="Genomic_DNA"/>
</dbReference>
<proteinExistence type="predicted"/>
<keyword evidence="1" id="KW-0812">Transmembrane</keyword>
<accession>A0A124H623</accession>
<dbReference type="AlphaFoldDB" id="A0A124H623"/>
<feature type="transmembrane region" description="Helical" evidence="1">
    <location>
        <begin position="43"/>
        <end position="62"/>
    </location>
</feature>
<evidence type="ECO:0000256" key="1">
    <source>
        <dbReference type="SAM" id="Phobius"/>
    </source>
</evidence>
<feature type="transmembrane region" description="Helical" evidence="1">
    <location>
        <begin position="20"/>
        <end position="37"/>
    </location>
</feature>
<dbReference type="RefSeq" id="WP_062145627.1">
    <property type="nucleotide sequence ID" value="NZ_KQ947985.1"/>
</dbReference>
<name>A0A124H623_9ACTN</name>
<organism evidence="2 3">
    <name type="scientific">Streptomyces curacoi</name>
    <dbReference type="NCBI Taxonomy" id="146536"/>
    <lineage>
        <taxon>Bacteria</taxon>
        <taxon>Bacillati</taxon>
        <taxon>Actinomycetota</taxon>
        <taxon>Actinomycetes</taxon>
        <taxon>Kitasatosporales</taxon>
        <taxon>Streptomycetaceae</taxon>
        <taxon>Streptomyces</taxon>
    </lineage>
</organism>
<protein>
    <submittedName>
        <fullName evidence="2">Uncharacterized protein</fullName>
    </submittedName>
</protein>
<sequence>MISDDMASGADDPRWWRAPFVATLVGLPVLAWEYALWGANTAAVLGGVVCWALVLLALAWALPHRRSARMLRGTAAVAGVVCVCLPLLVVVLMAMAMASG</sequence>
<feature type="transmembrane region" description="Helical" evidence="1">
    <location>
        <begin position="74"/>
        <end position="98"/>
    </location>
</feature>
<keyword evidence="1" id="KW-1133">Transmembrane helix</keyword>
<reference evidence="2 3" key="1">
    <citation type="submission" date="2015-10" db="EMBL/GenBank/DDBJ databases">
        <title>Draft genome sequence of Streptomyces curacoi DSM 40107, type strain for the species Streptomyces curacoi.</title>
        <authorList>
            <person name="Ruckert C."/>
            <person name="Winkler A."/>
            <person name="Kalinowski J."/>
            <person name="Kampfer P."/>
            <person name="Glaeser S."/>
        </authorList>
    </citation>
    <scope>NUCLEOTIDE SEQUENCE [LARGE SCALE GENOMIC DNA]</scope>
    <source>
        <strain evidence="2 3">DSM 40107</strain>
    </source>
</reference>
<keyword evidence="1" id="KW-0472">Membrane</keyword>
<evidence type="ECO:0000313" key="2">
    <source>
        <dbReference type="EMBL" id="KUM79953.1"/>
    </source>
</evidence>
<gene>
    <name evidence="2" type="ORF">AQI70_07165</name>
</gene>